<dbReference type="InterPro" id="IPR019052">
    <property type="entry name" value="DUF2383"/>
</dbReference>
<gene>
    <name evidence="2" type="ORF">ACFPVY_11620</name>
</gene>
<reference evidence="3" key="1">
    <citation type="journal article" date="2019" name="Int. J. Syst. Evol. Microbiol.">
        <title>The Global Catalogue of Microorganisms (GCM) 10K type strain sequencing project: providing services to taxonomists for standard genome sequencing and annotation.</title>
        <authorList>
            <consortium name="The Broad Institute Genomics Platform"/>
            <consortium name="The Broad Institute Genome Sequencing Center for Infectious Disease"/>
            <person name="Wu L."/>
            <person name="Ma J."/>
        </authorList>
    </citation>
    <scope>NUCLEOTIDE SEQUENCE [LARGE SCALE GENOMIC DNA]</scope>
    <source>
        <strain evidence="3">CCUG 49679</strain>
    </source>
</reference>
<sequence length="150" mass="16598">MENSKNIDALNKLIEINNDRIEGYETASKEAKDTDLKSLFGELAATSHKNVSELSSEVTRLGGKPEEGTRVTGKFFRAWMDVKAALTGNDRHAILDSCEFGEDKALETYESVLEKGNELSGEHTQLVSQQQTTLRADHDRVKALRDASAN</sequence>
<keyword evidence="3" id="KW-1185">Reference proteome</keyword>
<dbReference type="InterPro" id="IPR012347">
    <property type="entry name" value="Ferritin-like"/>
</dbReference>
<accession>A0ABW1PR66</accession>
<dbReference type="Gene3D" id="1.20.1260.10">
    <property type="match status" value="1"/>
</dbReference>
<dbReference type="EMBL" id="JBHSQB010000008">
    <property type="protein sequence ID" value="MFC6097292.1"/>
    <property type="molecule type" value="Genomic_DNA"/>
</dbReference>
<name>A0ABW1PR66_9FLAO</name>
<organism evidence="2 3">
    <name type="scientific">Flavobacterium qiangtangense</name>
    <dbReference type="NCBI Taxonomy" id="1442595"/>
    <lineage>
        <taxon>Bacteria</taxon>
        <taxon>Pseudomonadati</taxon>
        <taxon>Bacteroidota</taxon>
        <taxon>Flavobacteriia</taxon>
        <taxon>Flavobacteriales</taxon>
        <taxon>Flavobacteriaceae</taxon>
        <taxon>Flavobacterium</taxon>
    </lineage>
</organism>
<dbReference type="InterPro" id="IPR011971">
    <property type="entry name" value="CHP02284"/>
</dbReference>
<dbReference type="InterPro" id="IPR016920">
    <property type="entry name" value="UCP029477"/>
</dbReference>
<dbReference type="Proteomes" id="UP001596287">
    <property type="component" value="Unassembled WGS sequence"/>
</dbReference>
<evidence type="ECO:0000313" key="3">
    <source>
        <dbReference type="Proteomes" id="UP001596287"/>
    </source>
</evidence>
<dbReference type="RefSeq" id="WP_379792186.1">
    <property type="nucleotide sequence ID" value="NZ_JBHSQB010000008.1"/>
</dbReference>
<dbReference type="InterPro" id="IPR009078">
    <property type="entry name" value="Ferritin-like_SF"/>
</dbReference>
<proteinExistence type="predicted"/>
<evidence type="ECO:0000259" key="1">
    <source>
        <dbReference type="Pfam" id="PF09537"/>
    </source>
</evidence>
<dbReference type="Pfam" id="PF09537">
    <property type="entry name" value="DUF2383"/>
    <property type="match status" value="1"/>
</dbReference>
<dbReference type="NCBIfam" id="TIGR02284">
    <property type="entry name" value="PA2169 family four-helix-bundle protein"/>
    <property type="match status" value="1"/>
</dbReference>
<evidence type="ECO:0000313" key="2">
    <source>
        <dbReference type="EMBL" id="MFC6097292.1"/>
    </source>
</evidence>
<comment type="caution">
    <text evidence="2">The sequence shown here is derived from an EMBL/GenBank/DDBJ whole genome shotgun (WGS) entry which is preliminary data.</text>
</comment>
<protein>
    <submittedName>
        <fullName evidence="2">PA2169 family four-helix-bundle protein</fullName>
    </submittedName>
</protein>
<feature type="domain" description="DUF2383" evidence="1">
    <location>
        <begin position="7"/>
        <end position="115"/>
    </location>
</feature>
<dbReference type="PIRSF" id="PIRSF029477">
    <property type="entry name" value="UCP029477"/>
    <property type="match status" value="1"/>
</dbReference>
<dbReference type="SUPFAM" id="SSF47240">
    <property type="entry name" value="Ferritin-like"/>
    <property type="match status" value="1"/>
</dbReference>